<dbReference type="GO" id="GO:0005737">
    <property type="term" value="C:cytoplasm"/>
    <property type="evidence" value="ECO:0007669"/>
    <property type="project" value="TreeGrafter"/>
</dbReference>
<feature type="binding site" evidence="19">
    <location>
        <position position="788"/>
    </location>
    <ligand>
        <name>ATP</name>
        <dbReference type="ChEBI" id="CHEBI:30616"/>
        <label>2</label>
    </ligand>
</feature>
<keyword evidence="11 19" id="KW-0067">ATP-binding</keyword>
<feature type="binding site" evidence="19">
    <location>
        <position position="299"/>
    </location>
    <ligand>
        <name>Mg(2+)</name>
        <dbReference type="ChEBI" id="CHEBI:18420"/>
        <label>2</label>
    </ligand>
</feature>
<dbReference type="InterPro" id="IPR016185">
    <property type="entry name" value="PreATP-grasp_dom_sf"/>
</dbReference>
<comment type="caution">
    <text evidence="22">The sequence shown here is derived from an EMBL/GenBank/DDBJ whole genome shotgun (WGS) entry which is preliminary data.</text>
</comment>
<feature type="binding site" evidence="19">
    <location>
        <position position="208"/>
    </location>
    <ligand>
        <name>ATP</name>
        <dbReference type="ChEBI" id="CHEBI:30616"/>
        <label>1</label>
    </ligand>
</feature>
<feature type="binding site" evidence="19">
    <location>
        <position position="241"/>
    </location>
    <ligand>
        <name>ATP</name>
        <dbReference type="ChEBI" id="CHEBI:30616"/>
        <label>1</label>
    </ligand>
</feature>
<dbReference type="Gene3D" id="3.30.470.20">
    <property type="entry name" value="ATP-grasp fold, B domain"/>
    <property type="match status" value="2"/>
</dbReference>
<dbReference type="Gene3D" id="3.40.50.1380">
    <property type="entry name" value="Methylglyoxal synthase-like domain"/>
    <property type="match status" value="1"/>
</dbReference>
<feature type="binding site" evidence="19">
    <location>
        <position position="787"/>
    </location>
    <ligand>
        <name>ATP</name>
        <dbReference type="ChEBI" id="CHEBI:30616"/>
        <label>2</label>
    </ligand>
</feature>
<dbReference type="InterPro" id="IPR006275">
    <property type="entry name" value="CPSase_lsu"/>
</dbReference>
<feature type="binding site" evidence="19">
    <location>
        <position position="299"/>
    </location>
    <ligand>
        <name>ATP</name>
        <dbReference type="ChEBI" id="CHEBI:30616"/>
        <label>1</label>
    </ligand>
</feature>
<feature type="region of interest" description="Allosteric domain" evidence="19">
    <location>
        <begin position="937"/>
        <end position="1071"/>
    </location>
</feature>
<dbReference type="PRINTS" id="PR00098">
    <property type="entry name" value="CPSASE"/>
</dbReference>
<evidence type="ECO:0000313" key="22">
    <source>
        <dbReference type="EMBL" id="HGZ43952.1"/>
    </source>
</evidence>
<dbReference type="SUPFAM" id="SSF48108">
    <property type="entry name" value="Carbamoyl phosphate synthetase, large subunit connection domain"/>
    <property type="match status" value="1"/>
</dbReference>
<dbReference type="GO" id="GO:0004088">
    <property type="term" value="F:carbamoyl-phosphate synthase (glutamine-hydrolyzing) activity"/>
    <property type="evidence" value="ECO:0007669"/>
    <property type="project" value="UniProtKB-UniRule"/>
</dbReference>
<dbReference type="GO" id="GO:0046872">
    <property type="term" value="F:metal ion binding"/>
    <property type="evidence" value="ECO:0007669"/>
    <property type="project" value="UniProtKB-KW"/>
</dbReference>
<dbReference type="SUPFAM" id="SSF52335">
    <property type="entry name" value="Methylglyoxal synthase-like"/>
    <property type="match status" value="1"/>
</dbReference>
<dbReference type="GO" id="GO:0006541">
    <property type="term" value="P:glutamine metabolic process"/>
    <property type="evidence" value="ECO:0007669"/>
    <property type="project" value="TreeGrafter"/>
</dbReference>
<feature type="binding site" evidence="19">
    <location>
        <position position="761"/>
    </location>
    <ligand>
        <name>ATP</name>
        <dbReference type="ChEBI" id="CHEBI:30616"/>
        <label>2</label>
    </ligand>
</feature>
<dbReference type="FunFam" id="3.30.470.20:FF:000026">
    <property type="entry name" value="Carbamoyl-phosphate synthase large chain"/>
    <property type="match status" value="1"/>
</dbReference>
<evidence type="ECO:0000256" key="7">
    <source>
        <dbReference type="ARBA" id="ARBA00022605"/>
    </source>
</evidence>
<evidence type="ECO:0000256" key="9">
    <source>
        <dbReference type="ARBA" id="ARBA00022737"/>
    </source>
</evidence>
<evidence type="ECO:0000256" key="11">
    <source>
        <dbReference type="ARBA" id="ARBA00022840"/>
    </source>
</evidence>
<dbReference type="InterPro" id="IPR005479">
    <property type="entry name" value="CPAse_ATP-bd"/>
</dbReference>
<dbReference type="PROSITE" id="PS00867">
    <property type="entry name" value="CPSASE_2"/>
    <property type="match status" value="2"/>
</dbReference>
<dbReference type="FunFam" id="3.40.50.20:FF:000001">
    <property type="entry name" value="Carbamoyl-phosphate synthase large chain"/>
    <property type="match status" value="2"/>
</dbReference>
<dbReference type="PROSITE" id="PS51257">
    <property type="entry name" value="PROKAR_LIPOPROTEIN"/>
    <property type="match status" value="1"/>
</dbReference>
<keyword evidence="9 19" id="KW-0677">Repeat</keyword>
<dbReference type="UniPathway" id="UPA00070">
    <property type="reaction ID" value="UER00115"/>
</dbReference>
<feature type="binding site" evidence="19">
    <location>
        <position position="301"/>
    </location>
    <ligand>
        <name>Mn(2+)</name>
        <dbReference type="ChEBI" id="CHEBI:29035"/>
        <label>2</label>
    </ligand>
</feature>
<dbReference type="AlphaFoldDB" id="A0A832I2W6"/>
<comment type="function">
    <text evidence="17 19">Large subunit of the glutamine-dependent carbamoyl phosphate synthetase (CPSase). CPSase catalyzes the formation of carbamoyl phosphate from the ammonia moiety of glutamine, carbonate, and phosphate donated by ATP, constituting the first step of 2 biosynthetic pathways, one leading to arginine and/or urea and the other to pyrimidine nucleotides. The large subunit (synthetase) binds the substrates ammonia (free or transferred from glutamine from the small subunit), hydrogencarbonate and ATP and carries out an ATP-coupled ligase reaction, activating hydrogencarbonate by forming carboxy phosphate which reacts with ammonia to form carbamoyl phosphate.</text>
</comment>
<feature type="binding site" evidence="19">
    <location>
        <position position="829"/>
    </location>
    <ligand>
        <name>ATP</name>
        <dbReference type="ChEBI" id="CHEBI:30616"/>
        <label>2</label>
    </ligand>
</feature>
<feature type="binding site" evidence="19">
    <location>
        <position position="176"/>
    </location>
    <ligand>
        <name>ATP</name>
        <dbReference type="ChEBI" id="CHEBI:30616"/>
        <label>1</label>
    </ligand>
</feature>
<comment type="subunit">
    <text evidence="18 19">Composed of two chains; the small (or glutamine) chain promotes the hydrolysis of glutamine to ammonia, which is used by the large (or ammonia) chain to synthesize carbamoyl phosphate. Tetramer of heterodimers (alpha,beta)4.</text>
</comment>
<evidence type="ECO:0000256" key="15">
    <source>
        <dbReference type="ARBA" id="ARBA00047359"/>
    </source>
</evidence>
<dbReference type="GO" id="GO:0004087">
    <property type="term" value="F:carbamoyl-phosphate synthase (ammonia) activity"/>
    <property type="evidence" value="ECO:0007669"/>
    <property type="project" value="UniProtKB-EC"/>
</dbReference>
<keyword evidence="5 19" id="KW-0055">Arginine biosynthesis</keyword>
<feature type="binding site" evidence="19">
    <location>
        <position position="843"/>
    </location>
    <ligand>
        <name>Mg(2+)</name>
        <dbReference type="ChEBI" id="CHEBI:18420"/>
        <label>4</label>
    </ligand>
</feature>
<evidence type="ECO:0000259" key="21">
    <source>
        <dbReference type="PROSITE" id="PS51855"/>
    </source>
</evidence>
<dbReference type="PANTHER" id="PTHR11405">
    <property type="entry name" value="CARBAMOYLTRANSFERASE FAMILY MEMBER"/>
    <property type="match status" value="1"/>
</dbReference>
<dbReference type="InterPro" id="IPR005483">
    <property type="entry name" value="CPSase_dom"/>
</dbReference>
<keyword evidence="12" id="KW-0460">Magnesium</keyword>
<evidence type="ECO:0000256" key="8">
    <source>
        <dbReference type="ARBA" id="ARBA00022723"/>
    </source>
</evidence>
<keyword evidence="14" id="KW-0464">Manganese</keyword>
<dbReference type="FunFam" id="3.30.470.20:FF:000007">
    <property type="entry name" value="Carbamoyl-phosphate synthase large chain"/>
    <property type="match status" value="1"/>
</dbReference>
<feature type="binding site" evidence="19">
    <location>
        <position position="299"/>
    </location>
    <ligand>
        <name>Mg(2+)</name>
        <dbReference type="ChEBI" id="CHEBI:18420"/>
        <label>1</label>
    </ligand>
</feature>
<comment type="similarity">
    <text evidence="4 19">Belongs to the CarB family.</text>
</comment>
<dbReference type="SUPFAM" id="SSF52440">
    <property type="entry name" value="PreATP-grasp domain"/>
    <property type="match status" value="2"/>
</dbReference>
<dbReference type="PROSITE" id="PS00866">
    <property type="entry name" value="CPSASE_1"/>
    <property type="match status" value="1"/>
</dbReference>
<feature type="binding site" evidence="19">
    <location>
        <position position="841"/>
    </location>
    <ligand>
        <name>Mn(2+)</name>
        <dbReference type="ChEBI" id="CHEBI:29035"/>
        <label>3</label>
    </ligand>
</feature>
<dbReference type="GO" id="GO:0006526">
    <property type="term" value="P:L-arginine biosynthetic process"/>
    <property type="evidence" value="ECO:0007669"/>
    <property type="project" value="UniProtKB-UniRule"/>
</dbReference>
<keyword evidence="8" id="KW-0479">Metal-binding</keyword>
<dbReference type="CDD" id="cd01424">
    <property type="entry name" value="MGS_CPS_II"/>
    <property type="match status" value="1"/>
</dbReference>
<comment type="cofactor">
    <cofactor evidence="1">
        <name>Mn(2+)</name>
        <dbReference type="ChEBI" id="CHEBI:29035"/>
    </cofactor>
</comment>
<dbReference type="PROSITE" id="PS51855">
    <property type="entry name" value="MGS"/>
    <property type="match status" value="1"/>
</dbReference>
<comment type="pathway">
    <text evidence="2 19">Pyrimidine metabolism; UMP biosynthesis via de novo pathway; (S)-dihydroorotate from bicarbonate: step 1/3.</text>
</comment>
<feature type="binding site" evidence="19">
    <location>
        <position position="754"/>
    </location>
    <ligand>
        <name>ATP</name>
        <dbReference type="ChEBI" id="CHEBI:30616"/>
        <label>2</label>
    </ligand>
</feature>
<dbReference type="NCBIfam" id="TIGR01369">
    <property type="entry name" value="CPSaseII_lrg"/>
    <property type="match status" value="1"/>
</dbReference>
<dbReference type="Pfam" id="PF02142">
    <property type="entry name" value="MGS"/>
    <property type="match status" value="1"/>
</dbReference>
<feature type="region of interest" description="Carboxyphosphate synthetic domain" evidence="19">
    <location>
        <begin position="1"/>
        <end position="402"/>
    </location>
</feature>
<feature type="binding site" evidence="19">
    <location>
        <position position="715"/>
    </location>
    <ligand>
        <name>ATP</name>
        <dbReference type="ChEBI" id="CHEBI:30616"/>
        <label>2</label>
    </ligand>
</feature>
<dbReference type="InterPro" id="IPR011761">
    <property type="entry name" value="ATP-grasp"/>
</dbReference>
<dbReference type="InterPro" id="IPR005480">
    <property type="entry name" value="CPSase_lsu_oligo"/>
</dbReference>
<evidence type="ECO:0000256" key="13">
    <source>
        <dbReference type="ARBA" id="ARBA00022975"/>
    </source>
</evidence>
<evidence type="ECO:0000259" key="20">
    <source>
        <dbReference type="PROSITE" id="PS50975"/>
    </source>
</evidence>
<evidence type="ECO:0000256" key="14">
    <source>
        <dbReference type="ARBA" id="ARBA00023211"/>
    </source>
</evidence>
<evidence type="ECO:0000256" key="10">
    <source>
        <dbReference type="ARBA" id="ARBA00022741"/>
    </source>
</evidence>
<dbReference type="SUPFAM" id="SSF56059">
    <property type="entry name" value="Glutathione synthetase ATP-binding domain-like"/>
    <property type="match status" value="2"/>
</dbReference>
<feature type="binding site" evidence="19">
    <location>
        <position position="243"/>
    </location>
    <ligand>
        <name>ATP</name>
        <dbReference type="ChEBI" id="CHEBI:30616"/>
        <label>1</label>
    </ligand>
</feature>
<evidence type="ECO:0000256" key="4">
    <source>
        <dbReference type="ARBA" id="ARBA00009799"/>
    </source>
</evidence>
<organism evidence="22">
    <name type="scientific">Eiseniibacteriota bacterium</name>
    <dbReference type="NCBI Taxonomy" id="2212470"/>
    <lineage>
        <taxon>Bacteria</taxon>
        <taxon>Candidatus Eiseniibacteriota</taxon>
    </lineage>
</organism>
<feature type="binding site" evidence="19">
    <location>
        <position position="756"/>
    </location>
    <ligand>
        <name>ATP</name>
        <dbReference type="ChEBI" id="CHEBI:30616"/>
        <label>2</label>
    </ligand>
</feature>
<keyword evidence="7 19" id="KW-0028">Amino-acid biosynthesis</keyword>
<dbReference type="Gene3D" id="1.10.1030.10">
    <property type="entry name" value="Carbamoyl-phosphate synthetase, large subunit oligomerisation domain"/>
    <property type="match status" value="1"/>
</dbReference>
<feature type="binding site" evidence="19">
    <location>
        <position position="285"/>
    </location>
    <ligand>
        <name>ATP</name>
        <dbReference type="ChEBI" id="CHEBI:30616"/>
        <label>1</label>
    </ligand>
</feature>
<feature type="binding site" evidence="19">
    <location>
        <position position="301"/>
    </location>
    <ligand>
        <name>Mg(2+)</name>
        <dbReference type="ChEBI" id="CHEBI:18420"/>
        <label>2</label>
    </ligand>
</feature>
<evidence type="ECO:0000256" key="17">
    <source>
        <dbReference type="ARBA" id="ARBA00057223"/>
    </source>
</evidence>
<dbReference type="UniPathway" id="UPA00068">
    <property type="reaction ID" value="UER00171"/>
</dbReference>
<protein>
    <recommendedName>
        <fullName evidence="19">Carbamoyl phosphate synthase large chain</fullName>
        <ecNumber evidence="19">6.3.4.16</ecNumber>
        <ecNumber evidence="19">6.3.5.5</ecNumber>
    </recommendedName>
    <alternativeName>
        <fullName evidence="19">Carbamoyl phosphate synthetase ammonia chain</fullName>
    </alternativeName>
</protein>
<feature type="binding site" evidence="19">
    <location>
        <position position="285"/>
    </location>
    <ligand>
        <name>Mg(2+)</name>
        <dbReference type="ChEBI" id="CHEBI:18420"/>
        <label>1</label>
    </ligand>
</feature>
<comment type="domain">
    <text evidence="19">The large subunit is composed of 2 ATP-grasp domains that are involved in binding the 2 ATP molecules needed for carbamoyl phosphate synthesis. The N-terminal ATP-grasp domain (referred to as the carboxyphosphate synthetic component) catalyzes the ATP-dependent phosphorylation of hydrogencarbonate to carboxyphosphate and the subsequent nucleophilic attack by ammonia to form a carbamate intermediate. The C-terminal ATP-grasp domain (referred to as the carbamoyl phosphate synthetic component) then catalyzes the phosphorylation of carbamate with the second ATP to form the end product carbamoyl phosphate. The reactive and unstable enzyme intermediates are sequentially channeled from one active site to the next through the interior of the protein over a distance of at least 96 A.</text>
</comment>
<evidence type="ECO:0000256" key="19">
    <source>
        <dbReference type="HAMAP-Rule" id="MF_01210"/>
    </source>
</evidence>
<name>A0A832I2W6_UNCEI</name>
<dbReference type="Pfam" id="PF02786">
    <property type="entry name" value="CPSase_L_D2"/>
    <property type="match status" value="2"/>
</dbReference>
<feature type="binding site" evidence="19">
    <location>
        <position position="285"/>
    </location>
    <ligand>
        <name>Mn(2+)</name>
        <dbReference type="ChEBI" id="CHEBI:29035"/>
        <label>1</label>
    </ligand>
</feature>
<dbReference type="FunFam" id="1.10.1030.10:FF:000002">
    <property type="entry name" value="Carbamoyl-phosphate synthase large chain"/>
    <property type="match status" value="1"/>
</dbReference>
<proteinExistence type="inferred from homology"/>
<feature type="domain" description="ATP-grasp" evidence="20">
    <location>
        <begin position="679"/>
        <end position="870"/>
    </location>
</feature>
<dbReference type="NCBIfam" id="NF003671">
    <property type="entry name" value="PRK05294.1"/>
    <property type="match status" value="1"/>
</dbReference>
<evidence type="ECO:0000256" key="2">
    <source>
        <dbReference type="ARBA" id="ARBA00004812"/>
    </source>
</evidence>
<dbReference type="EC" id="6.3.4.16" evidence="19"/>
<dbReference type="PANTHER" id="PTHR11405:SF53">
    <property type="entry name" value="CARBAMOYL-PHOSPHATE SYNTHASE [AMMONIA], MITOCHONDRIAL"/>
    <property type="match status" value="1"/>
</dbReference>
<dbReference type="GO" id="GO:0044205">
    <property type="term" value="P:'de novo' UMP biosynthetic process"/>
    <property type="evidence" value="ECO:0007669"/>
    <property type="project" value="UniProtKB-UniRule"/>
</dbReference>
<feature type="binding site" evidence="19">
    <location>
        <position position="841"/>
    </location>
    <ligand>
        <name>Mg(2+)</name>
        <dbReference type="ChEBI" id="CHEBI:18420"/>
        <label>3</label>
    </ligand>
</feature>
<feature type="binding site" evidence="19">
    <location>
        <position position="215"/>
    </location>
    <ligand>
        <name>ATP</name>
        <dbReference type="ChEBI" id="CHEBI:30616"/>
        <label>1</label>
    </ligand>
</feature>
<feature type="binding site" evidence="19">
    <location>
        <position position="129"/>
    </location>
    <ligand>
        <name>ATP</name>
        <dbReference type="ChEBI" id="CHEBI:30616"/>
        <label>1</label>
    </ligand>
</feature>
<dbReference type="EC" id="6.3.5.5" evidence="19"/>
<sequence length="1071" mass="115495">MPLRPDLRKVLVLGAGPIVIGQACEFDYSGTQACRALRSLGLEVSLLNSNPATIMTDPEFADRTYIEPLLPEIAERVIARERPDAVLPTMGGQTALNLALALEARGTLARYGVRLIGASVEAIETAEDRDRFKKAMEAAGLELPRSGYATSVAEAVRLGEALGYPLVIRSSFTLGGAGSGLVHNMRQLREQARAGIAASPNGSILIEECLLGWKEFELEVMRDRADNCVVVCSIENFDPMGVHTGDSITVAPAQTLTDRCYQAMRDAALRVMRTIKVEAGGSNIQFAVHPATGEMRVIEMNPRVSRSSALASKATGFPIAKISALLAAGLTLDEIPNDITKKTPACFEPTLDYCVVKIPRWAFEKFRGAEPRLGTRMKSVGEVMAIGRTFPEALLKGWRALEARGHDTLPEAAGPGEMPALEAALQVPSPDRLRDLFRALAGGRAPEELAALTGIDPWFLRQMRRITDFDAALAAAAAADPEAPWRDGMVRAAKRLGLSDRHLARRLGLAEGEVRRRRRAAGIRPVMKAVDTCGAEFAAETPYFYSCYEEEDEVPPATRPRVVIIGAGPNRIGQGLEFDYCCVQAALELKDRGFDVIMVNSNPETVSTDYDVSSRLYFEPLTLEDVLNVVDAESPVGVIVQLGGQTPLKLARGLHEAGVPLWGTPWDGLDLAENRERWRALVEGLGLLQPAAASATSRAEALAAAERLGWPVLVRPSYVLGGRGMRIVYGPEELEEWLTREALVAPDEPVLVDKFLAGALELDVDALADGDTVLVGAVMEHIEEAGIHSGDSTCVIPPFTLGEETVRRVREITARLARALGVRGLLNVQFAVKDGDIYVLEANPRASRTVPFVSKAIGLPLARLAARIMAGERLSDIAPDTAPEPELVSVKKPVLPFARFPGEDALLGPEMKSTGEVMGRDLDFGRALAKAHLGSGEPLPASGRVFLSLRDDDKRAVTFMAKKLVELGYGLVATRGTARFLRRNGVPCAEVFKVHEGRPHVVDLMENGEIQLVVNTPLGRASEYDEKAIRERAVALGVPVITTVAGALAAVSGMEALSRGALEVTALQERV</sequence>
<dbReference type="HAMAP" id="MF_01210_B">
    <property type="entry name" value="CPSase_L_chain_B"/>
    <property type="match status" value="1"/>
</dbReference>
<dbReference type="InterPro" id="IPR058047">
    <property type="entry name" value="CPSase_preATP-grasp"/>
</dbReference>
<dbReference type="GO" id="GO:0005524">
    <property type="term" value="F:ATP binding"/>
    <property type="evidence" value="ECO:0007669"/>
    <property type="project" value="UniProtKB-UniRule"/>
</dbReference>
<reference evidence="22" key="1">
    <citation type="journal article" date="2020" name="mSystems">
        <title>Genome- and Community-Level Interaction Insights into Carbon Utilization and Element Cycling Functions of Hydrothermarchaeota in Hydrothermal Sediment.</title>
        <authorList>
            <person name="Zhou Z."/>
            <person name="Liu Y."/>
            <person name="Xu W."/>
            <person name="Pan J."/>
            <person name="Luo Z.H."/>
            <person name="Li M."/>
        </authorList>
    </citation>
    <scope>NUCLEOTIDE SEQUENCE [LARGE SCALE GENOMIC DNA]</scope>
    <source>
        <strain evidence="22">SpSt-381</strain>
    </source>
</reference>
<feature type="domain" description="MGS-like" evidence="21">
    <location>
        <begin position="937"/>
        <end position="1071"/>
    </location>
</feature>
<feature type="binding site" evidence="19">
    <location>
        <position position="175"/>
    </location>
    <ligand>
        <name>ATP</name>
        <dbReference type="ChEBI" id="CHEBI:30616"/>
        <label>1</label>
    </ligand>
</feature>
<comment type="catalytic activity">
    <reaction evidence="15 19">
        <text>hydrogencarbonate + NH4(+) + 2 ATP = carbamoyl phosphate + 2 ADP + phosphate + 2 H(+)</text>
        <dbReference type="Rhea" id="RHEA:18029"/>
        <dbReference type="ChEBI" id="CHEBI:15378"/>
        <dbReference type="ChEBI" id="CHEBI:17544"/>
        <dbReference type="ChEBI" id="CHEBI:28938"/>
        <dbReference type="ChEBI" id="CHEBI:30616"/>
        <dbReference type="ChEBI" id="CHEBI:43474"/>
        <dbReference type="ChEBI" id="CHEBI:58228"/>
        <dbReference type="ChEBI" id="CHEBI:456216"/>
        <dbReference type="EC" id="6.3.4.16"/>
    </reaction>
</comment>
<evidence type="ECO:0000256" key="6">
    <source>
        <dbReference type="ARBA" id="ARBA00022598"/>
    </source>
</evidence>
<feature type="binding site" evidence="19">
    <location>
        <position position="829"/>
    </location>
    <ligand>
        <name>Mg(2+)</name>
        <dbReference type="ChEBI" id="CHEBI:18420"/>
        <label>3</label>
    </ligand>
</feature>
<dbReference type="Gene3D" id="3.40.50.20">
    <property type="match status" value="2"/>
</dbReference>
<evidence type="ECO:0000256" key="5">
    <source>
        <dbReference type="ARBA" id="ARBA00022571"/>
    </source>
</evidence>
<comment type="pathway">
    <text evidence="3 19">Amino-acid biosynthesis; L-arginine biosynthesis; carbamoyl phosphate from bicarbonate: step 1/1.</text>
</comment>
<feature type="binding site" evidence="19">
    <location>
        <position position="843"/>
    </location>
    <ligand>
        <name>Mn(2+)</name>
        <dbReference type="ChEBI" id="CHEBI:29035"/>
        <label>4</label>
    </ligand>
</feature>
<dbReference type="InterPro" id="IPR036897">
    <property type="entry name" value="CarbamoylP_synth_lsu_oligo_sf"/>
</dbReference>
<dbReference type="HAMAP" id="MF_01210_A">
    <property type="entry name" value="CPSase_L_chain_A"/>
    <property type="match status" value="1"/>
</dbReference>
<evidence type="ECO:0000256" key="1">
    <source>
        <dbReference type="ARBA" id="ARBA00001936"/>
    </source>
</evidence>
<feature type="binding site" evidence="19">
    <location>
        <position position="169"/>
    </location>
    <ligand>
        <name>ATP</name>
        <dbReference type="ChEBI" id="CHEBI:30616"/>
        <label>1</label>
    </ligand>
</feature>
<dbReference type="InterPro" id="IPR033937">
    <property type="entry name" value="MGS_CPS_CarB"/>
</dbReference>
<evidence type="ECO:0000256" key="3">
    <source>
        <dbReference type="ARBA" id="ARBA00005077"/>
    </source>
</evidence>
<feature type="binding site" evidence="19">
    <location>
        <position position="242"/>
    </location>
    <ligand>
        <name>ATP</name>
        <dbReference type="ChEBI" id="CHEBI:30616"/>
        <label>1</label>
    </ligand>
</feature>
<dbReference type="SMART" id="SM00851">
    <property type="entry name" value="MGS"/>
    <property type="match status" value="1"/>
</dbReference>
<feature type="domain" description="ATP-grasp" evidence="20">
    <location>
        <begin position="133"/>
        <end position="328"/>
    </location>
</feature>
<feature type="binding site" evidence="19">
    <location>
        <position position="299"/>
    </location>
    <ligand>
        <name>Mn(2+)</name>
        <dbReference type="ChEBI" id="CHEBI:29035"/>
        <label>2</label>
    </ligand>
</feature>
<evidence type="ECO:0000256" key="18">
    <source>
        <dbReference type="ARBA" id="ARBA00062056"/>
    </source>
</evidence>
<evidence type="ECO:0000256" key="16">
    <source>
        <dbReference type="ARBA" id="ARBA00048816"/>
    </source>
</evidence>
<dbReference type="Pfam" id="PF25596">
    <property type="entry name" value="CPSase_L_D1"/>
    <property type="match status" value="2"/>
</dbReference>
<feature type="binding site" evidence="19">
    <location>
        <position position="210"/>
    </location>
    <ligand>
        <name>ATP</name>
        <dbReference type="ChEBI" id="CHEBI:30616"/>
        <label>1</label>
    </ligand>
</feature>
<comment type="cofactor">
    <cofactor evidence="19">
        <name>Mg(2+)</name>
        <dbReference type="ChEBI" id="CHEBI:18420"/>
    </cofactor>
    <cofactor evidence="19">
        <name>Mn(2+)</name>
        <dbReference type="ChEBI" id="CHEBI:29035"/>
    </cofactor>
    <text evidence="19">Binds 4 Mg(2+) or Mn(2+) ions per subunit.</text>
</comment>
<feature type="binding site" evidence="19">
    <location>
        <position position="841"/>
    </location>
    <ligand>
        <name>ATP</name>
        <dbReference type="ChEBI" id="CHEBI:30616"/>
        <label>2</label>
    </ligand>
</feature>
<comment type="catalytic activity">
    <reaction evidence="16 19">
        <text>hydrogencarbonate + L-glutamine + 2 ATP + H2O = carbamoyl phosphate + L-glutamate + 2 ADP + phosphate + 2 H(+)</text>
        <dbReference type="Rhea" id="RHEA:18633"/>
        <dbReference type="ChEBI" id="CHEBI:15377"/>
        <dbReference type="ChEBI" id="CHEBI:15378"/>
        <dbReference type="ChEBI" id="CHEBI:17544"/>
        <dbReference type="ChEBI" id="CHEBI:29985"/>
        <dbReference type="ChEBI" id="CHEBI:30616"/>
        <dbReference type="ChEBI" id="CHEBI:43474"/>
        <dbReference type="ChEBI" id="CHEBI:58228"/>
        <dbReference type="ChEBI" id="CHEBI:58359"/>
        <dbReference type="ChEBI" id="CHEBI:456216"/>
        <dbReference type="EC" id="6.3.5.5"/>
    </reaction>
</comment>
<dbReference type="InterPro" id="IPR036914">
    <property type="entry name" value="MGS-like_dom_sf"/>
</dbReference>
<dbReference type="PROSITE" id="PS50975">
    <property type="entry name" value="ATP_GRASP"/>
    <property type="match status" value="2"/>
</dbReference>
<dbReference type="InterPro" id="IPR011607">
    <property type="entry name" value="MGS-like_dom"/>
</dbReference>
<gene>
    <name evidence="19 22" type="primary">carB</name>
    <name evidence="22" type="ORF">ENR23_11125</name>
</gene>
<keyword evidence="10 19" id="KW-0547">Nucleotide-binding</keyword>
<feature type="binding site" evidence="19">
    <location>
        <position position="841"/>
    </location>
    <ligand>
        <name>Mn(2+)</name>
        <dbReference type="ChEBI" id="CHEBI:29035"/>
        <label>4</label>
    </ligand>
</feature>
<keyword evidence="13 19" id="KW-0665">Pyrimidine biosynthesis</keyword>
<dbReference type="EMBL" id="DSQF01000022">
    <property type="protein sequence ID" value="HGZ43952.1"/>
    <property type="molecule type" value="Genomic_DNA"/>
</dbReference>
<feature type="binding site" evidence="19">
    <location>
        <position position="829"/>
    </location>
    <ligand>
        <name>Mn(2+)</name>
        <dbReference type="ChEBI" id="CHEBI:29035"/>
        <label>3</label>
    </ligand>
</feature>
<feature type="binding site" evidence="19">
    <location>
        <position position="789"/>
    </location>
    <ligand>
        <name>ATP</name>
        <dbReference type="ChEBI" id="CHEBI:30616"/>
        <label>2</label>
    </ligand>
</feature>
<comment type="caution">
    <text evidence="19">Lacks conserved residue(s) required for the propagation of feature annotation.</text>
</comment>
<keyword evidence="6 19" id="KW-0436">Ligase</keyword>
<accession>A0A832I2W6</accession>
<evidence type="ECO:0000256" key="12">
    <source>
        <dbReference type="ARBA" id="ARBA00022842"/>
    </source>
</evidence>
<feature type="binding site" evidence="19">
    <location>
        <position position="841"/>
    </location>
    <ligand>
        <name>Mg(2+)</name>
        <dbReference type="ChEBI" id="CHEBI:18420"/>
        <label>4</label>
    </ligand>
</feature>
<feature type="binding site" evidence="19">
    <location>
        <position position="299"/>
    </location>
    <ligand>
        <name>Mn(2+)</name>
        <dbReference type="ChEBI" id="CHEBI:29035"/>
        <label>1</label>
    </ligand>
</feature>
<dbReference type="SMART" id="SM01096">
    <property type="entry name" value="CPSase_L_D3"/>
    <property type="match status" value="1"/>
</dbReference>
<dbReference type="Pfam" id="PF02787">
    <property type="entry name" value="CPSase_L_D3"/>
    <property type="match status" value="1"/>
</dbReference>
<feature type="binding site" evidence="19">
    <location>
        <position position="786"/>
    </location>
    <ligand>
        <name>ATP</name>
        <dbReference type="ChEBI" id="CHEBI:30616"/>
        <label>2</label>
    </ligand>
</feature>
<dbReference type="NCBIfam" id="NF009455">
    <property type="entry name" value="PRK12815.1"/>
    <property type="match status" value="1"/>
</dbReference>